<accession>A0AC58R042</accession>
<evidence type="ECO:0000313" key="1">
    <source>
        <dbReference type="Proteomes" id="UP001732780"/>
    </source>
</evidence>
<organism evidence="1 2">
    <name type="scientific">Camelus bactrianus</name>
    <name type="common">Bactrian camel</name>
    <dbReference type="NCBI Taxonomy" id="9837"/>
    <lineage>
        <taxon>Eukaryota</taxon>
        <taxon>Metazoa</taxon>
        <taxon>Chordata</taxon>
        <taxon>Craniata</taxon>
        <taxon>Vertebrata</taxon>
        <taxon>Euteleostomi</taxon>
        <taxon>Mammalia</taxon>
        <taxon>Eutheria</taxon>
        <taxon>Laurasiatheria</taxon>
        <taxon>Artiodactyla</taxon>
        <taxon>Tylopoda</taxon>
        <taxon>Camelidae</taxon>
        <taxon>Camelus</taxon>
    </lineage>
</organism>
<keyword evidence="1" id="KW-1185">Reference proteome</keyword>
<reference evidence="2" key="1">
    <citation type="submission" date="2025-08" db="UniProtKB">
        <authorList>
            <consortium name="RefSeq"/>
        </authorList>
    </citation>
    <scope>IDENTIFICATION</scope>
    <source>
        <tissue evidence="2">Blood</tissue>
    </source>
</reference>
<sequence length="633" mass="67022">MPPGGSGPGGCPRRPPALAGPLRPPPPPPLLPSLLLLLLLLLGVAQGARVSSSLSTTHHVHHFHSKHGTVPIAINRMPFLTRGGHAGTTYIFGKGGALITYTWPPNDRPSTRMDRLAVGFSTHQRSAVLVRVDSASGLGDYLQLHIDQGTVGVIFNVGTDDITIDEPNAIVSDGKYHVVRFTRSGGNATLQVDSWPVNERYPAGRQLTIFNSQAAIKIGGRDQGRPFQGQVSGLYYNGLKVLALAAESDPNVRTEGHLRLVGEGPSVLLSAETTATTLLADMATTIMETTTTMATTTTRRGRSPTLRDSTTQNTDDLLVASAECPSDDEDLEECEPSTGGELILPIITEDSLDPPPVATRSPFVPPPPTFYPFLTGVGATQDTPPPPAARRPPAGGPCQAEQDDSDCEEPIEASGFASGEVFDSSLPPTDDEDFYTTFPLVTDRTTLLSPRKPAPRPNLRTDGATGAPGVLLAPSAPAPNLPAGKMNHRDPLQPLLENPPLGPGAPTSFEPRRPPPLRPGVTSAPGFPHLPTANPTGPGERGPPGAVEVIRESSSTTGMVVGIVAAAALCILILLYAMYKYRNRDEGSYQVDQSRNYISNSAQSNGAVVKEKAPAAPKTPSKAKKNKDKEYYV</sequence>
<protein>
    <submittedName>
        <fullName evidence="2">Neurexin-2-beta isoform X3</fullName>
    </submittedName>
</protein>
<proteinExistence type="predicted"/>
<evidence type="ECO:0000313" key="2">
    <source>
        <dbReference type="RefSeq" id="XP_074227906.1"/>
    </source>
</evidence>
<dbReference type="Proteomes" id="UP001732780">
    <property type="component" value="Chromosome 10"/>
</dbReference>
<gene>
    <name evidence="2" type="primary">NRXN2</name>
</gene>
<dbReference type="RefSeq" id="XP_074227906.1">
    <property type="nucleotide sequence ID" value="XM_074371805.1"/>
</dbReference>
<name>A0AC58R042_CAMBA</name>